<evidence type="ECO:0000313" key="8">
    <source>
        <dbReference type="EMBL" id="MDM8562800.1"/>
    </source>
</evidence>
<dbReference type="Gene3D" id="2.60.120.380">
    <property type="match status" value="2"/>
</dbReference>
<dbReference type="EMBL" id="JAUCGM010000296">
    <property type="protein sequence ID" value="MDM8562800.1"/>
    <property type="molecule type" value="Genomic_DNA"/>
</dbReference>
<proteinExistence type="predicted"/>
<dbReference type="InterPro" id="IPR035986">
    <property type="entry name" value="PKD_dom_sf"/>
</dbReference>
<feature type="domain" description="PKD" evidence="7">
    <location>
        <begin position="583"/>
        <end position="628"/>
    </location>
</feature>
<feature type="non-terminal residue" evidence="8">
    <location>
        <position position="777"/>
    </location>
</feature>
<dbReference type="InterPro" id="IPR007280">
    <property type="entry name" value="Peptidase_C_arc/bac"/>
</dbReference>
<comment type="caution">
    <text evidence="8">The sequence shown here is derived from an EMBL/GenBank/DDBJ whole genome shotgun (WGS) entry which is preliminary data.</text>
</comment>
<dbReference type="SUPFAM" id="SSF49299">
    <property type="entry name" value="PKD domain"/>
    <property type="match status" value="3"/>
</dbReference>
<dbReference type="InterPro" id="IPR022409">
    <property type="entry name" value="PKD/Chitinase_dom"/>
</dbReference>
<keyword evidence="6" id="KW-0472">Membrane</keyword>
<feature type="domain" description="PKD" evidence="7">
    <location>
        <begin position="370"/>
        <end position="438"/>
    </location>
</feature>
<dbReference type="InterPro" id="IPR000601">
    <property type="entry name" value="PKD_dom"/>
</dbReference>
<keyword evidence="3" id="KW-0812">Transmembrane</keyword>
<feature type="domain" description="PKD" evidence="7">
    <location>
        <begin position="672"/>
        <end position="722"/>
    </location>
</feature>
<organism evidence="8 9">
    <name type="scientific">Candidatus Marithioploca araucensis</name>
    <dbReference type="NCBI Taxonomy" id="70273"/>
    <lineage>
        <taxon>Bacteria</taxon>
        <taxon>Pseudomonadati</taxon>
        <taxon>Pseudomonadota</taxon>
        <taxon>Gammaproteobacteria</taxon>
        <taxon>Thiotrichales</taxon>
        <taxon>Thiotrichaceae</taxon>
        <taxon>Candidatus Marithioploca</taxon>
    </lineage>
</organism>
<dbReference type="CDD" id="cd00146">
    <property type="entry name" value="PKD"/>
    <property type="match status" value="3"/>
</dbReference>
<dbReference type="Pfam" id="PF00801">
    <property type="entry name" value="PKD"/>
    <property type="match status" value="1"/>
</dbReference>
<comment type="cofactor">
    <cofactor evidence="1">
        <name>Ca(2+)</name>
        <dbReference type="ChEBI" id="CHEBI:29108"/>
    </cofactor>
</comment>
<dbReference type="Pfam" id="PF04151">
    <property type="entry name" value="PPC"/>
    <property type="match status" value="1"/>
</dbReference>
<dbReference type="PANTHER" id="PTHR46730:SF4">
    <property type="entry name" value="POLYCYSTIC KIDNEY DISEASE PROTEIN 1-LIKE 1"/>
    <property type="match status" value="1"/>
</dbReference>
<keyword evidence="9" id="KW-1185">Reference proteome</keyword>
<name>A0ABT7VTA4_9GAMM</name>
<evidence type="ECO:0000256" key="1">
    <source>
        <dbReference type="ARBA" id="ARBA00001913"/>
    </source>
</evidence>
<dbReference type="Proteomes" id="UP001171945">
    <property type="component" value="Unassembled WGS sequence"/>
</dbReference>
<evidence type="ECO:0000259" key="7">
    <source>
        <dbReference type="PROSITE" id="PS50093"/>
    </source>
</evidence>
<dbReference type="SMART" id="SM00089">
    <property type="entry name" value="PKD"/>
    <property type="match status" value="3"/>
</dbReference>
<evidence type="ECO:0000256" key="2">
    <source>
        <dbReference type="ARBA" id="ARBA00004141"/>
    </source>
</evidence>
<reference evidence="8" key="1">
    <citation type="submission" date="2023-06" db="EMBL/GenBank/DDBJ databases">
        <title>Uncultivated large filamentous bacteria from sulfidic sediments reveal new species and different genomic features in energy metabolism and defense.</title>
        <authorList>
            <person name="Fonseca A."/>
        </authorList>
    </citation>
    <scope>NUCLEOTIDE SEQUENCE</scope>
    <source>
        <strain evidence="8">HSG4</strain>
    </source>
</reference>
<accession>A0ABT7VTA4</accession>
<evidence type="ECO:0000256" key="5">
    <source>
        <dbReference type="ARBA" id="ARBA00022989"/>
    </source>
</evidence>
<evidence type="ECO:0000256" key="6">
    <source>
        <dbReference type="ARBA" id="ARBA00023136"/>
    </source>
</evidence>
<feature type="non-terminal residue" evidence="8">
    <location>
        <position position="1"/>
    </location>
</feature>
<sequence>ENFLYDVGENGALMRGTRNAYLGMYYLRVNGANYIGDIDHLSPDGRETRRAPFIEQGSGLEVRRHFYVSKTQNFARFSEILHNPTDAPITVDVEIYGKLGAKSHTTALVDQAHFLITDDRTDNVSGIIPVLLHYHSQVNHPVTATHTTHNNQLSWVYSDVTIPAQSEARIIYFVAQTTDVNVAKQVATDIYINPTALYENIDESAQLLNFEPQQPISRENEEISDLSKAPFLNLGELRTGTLEEKDYWSFKRMATPADAYALTLEADETVTIRMSARFNAYLYLFQDMKAETIVAANDDRGAKTTHAEIVFTAIEDGTYYIEATAHNRREYGEYTLEILSGAVNQPPTAYPFDFTATTLIFPATVTLTDFNTDKESDIVERCWHFDDGSDVTCESSNTVTHTYTEAGQYNVGLTLRDNDGAYSYHNEQISIASPPEGIVLRLSNIVSEELMPSDGYSQIRFYVFADRYRISSITAGQELVIDMISDDFDSYLYLYDRFNQPLAQDNNSGGGTHARLRYTPQHYDDLWIEATSFKDNTQGKYHLSLKSAENSISVEIPIAFSPALNNPLQYQFIARLPDSFKATSLHWDFGDKTETVKTNKPILSHTYAQRGEMTVTVTAINDKNQRLTGKQRLIVNNKITAPKASFTAHPLFGEKPLRVFFRNDSVPSSHDEPLNYVWHFGDGNLSSDSNPAHSFTKAGTYHITLEAFSSQERASYTLPITVIDHDDTALPITGKVRELPQVLMAGFDPILIDFLDTHVKIFALVRAGKTPIKTVRF</sequence>
<dbReference type="InterPro" id="IPR013783">
    <property type="entry name" value="Ig-like_fold"/>
</dbReference>
<evidence type="ECO:0000313" key="9">
    <source>
        <dbReference type="Proteomes" id="UP001171945"/>
    </source>
</evidence>
<comment type="subcellular location">
    <subcellularLocation>
        <location evidence="2">Membrane</location>
        <topology evidence="2">Multi-pass membrane protein</topology>
    </subcellularLocation>
</comment>
<keyword evidence="5" id="KW-1133">Transmembrane helix</keyword>
<evidence type="ECO:0000256" key="3">
    <source>
        <dbReference type="ARBA" id="ARBA00022692"/>
    </source>
</evidence>
<protein>
    <submittedName>
        <fullName evidence="8">PKD domain-containing protein</fullName>
    </submittedName>
</protein>
<evidence type="ECO:0000256" key="4">
    <source>
        <dbReference type="ARBA" id="ARBA00022737"/>
    </source>
</evidence>
<dbReference type="Pfam" id="PF18911">
    <property type="entry name" value="PKD_4"/>
    <property type="match status" value="2"/>
</dbReference>
<dbReference type="PANTHER" id="PTHR46730">
    <property type="entry name" value="POLYCYSTIN-1"/>
    <property type="match status" value="1"/>
</dbReference>
<dbReference type="Gene3D" id="2.60.40.10">
    <property type="entry name" value="Immunoglobulins"/>
    <property type="match status" value="3"/>
</dbReference>
<keyword evidence="4" id="KW-0677">Repeat</keyword>
<dbReference type="PROSITE" id="PS50093">
    <property type="entry name" value="PKD"/>
    <property type="match status" value="3"/>
</dbReference>
<gene>
    <name evidence="8" type="ORF">QUF54_05540</name>
</gene>